<feature type="repeat" description="ANK" evidence="1">
    <location>
        <begin position="70"/>
        <end position="102"/>
    </location>
</feature>
<dbReference type="GO" id="GO:0038180">
    <property type="term" value="P:nerve growth factor signaling pathway"/>
    <property type="evidence" value="ECO:0007669"/>
    <property type="project" value="TreeGrafter"/>
</dbReference>
<evidence type="ECO:0000256" key="1">
    <source>
        <dbReference type="PROSITE-ProRule" id="PRU00023"/>
    </source>
</evidence>
<dbReference type="FunFam" id="1.25.40.20:FF:000195">
    <property type="entry name" value="Kinase D-interacting substrate of 220 kDa"/>
    <property type="match status" value="1"/>
</dbReference>
<evidence type="ECO:0000313" key="3">
    <source>
        <dbReference type="Proteomes" id="UP000664940"/>
    </source>
</evidence>
<keyword evidence="2" id="KW-0418">Kinase</keyword>
<dbReference type="Pfam" id="PF12796">
    <property type="entry name" value="Ank_2"/>
    <property type="match status" value="1"/>
</dbReference>
<dbReference type="PROSITE" id="PS50297">
    <property type="entry name" value="ANK_REP_REGION"/>
    <property type="match status" value="4"/>
</dbReference>
<feature type="repeat" description="ANK" evidence="1">
    <location>
        <begin position="37"/>
        <end position="69"/>
    </location>
</feature>
<accession>A0A834A6U2</accession>
<dbReference type="InterPro" id="IPR036770">
    <property type="entry name" value="Ankyrin_rpt-contain_sf"/>
</dbReference>
<protein>
    <submittedName>
        <fullName evidence="2">Kinase D interacting substrate 220</fullName>
    </submittedName>
</protein>
<dbReference type="EMBL" id="JABVXQ010000006">
    <property type="protein sequence ID" value="KAF6103910.1"/>
    <property type="molecule type" value="Genomic_DNA"/>
</dbReference>
<dbReference type="InterPro" id="IPR052771">
    <property type="entry name" value="Neurotrophin_sig_adaptor"/>
</dbReference>
<name>A0A834A6U2_9CHIR</name>
<proteinExistence type="predicted"/>
<comment type="caution">
    <text evidence="2">The sequence shown here is derived from an EMBL/GenBank/DDBJ whole genome shotgun (WGS) entry which is preliminary data.</text>
</comment>
<dbReference type="Proteomes" id="UP000664940">
    <property type="component" value="Unassembled WGS sequence"/>
</dbReference>
<feature type="repeat" description="ANK" evidence="1">
    <location>
        <begin position="103"/>
        <end position="135"/>
    </location>
</feature>
<dbReference type="GO" id="GO:0019887">
    <property type="term" value="F:protein kinase regulator activity"/>
    <property type="evidence" value="ECO:0007669"/>
    <property type="project" value="TreeGrafter"/>
</dbReference>
<dbReference type="InterPro" id="IPR002110">
    <property type="entry name" value="Ankyrin_rpt"/>
</dbReference>
<dbReference type="PRINTS" id="PR01415">
    <property type="entry name" value="ANKYRIN"/>
</dbReference>
<dbReference type="PANTHER" id="PTHR24116">
    <property type="entry name" value="KINASE D-INTERACTING SUBSTRATE OF 220 KDA"/>
    <property type="match status" value="1"/>
</dbReference>
<keyword evidence="1" id="KW-0040">ANK repeat</keyword>
<evidence type="ECO:0000313" key="2">
    <source>
        <dbReference type="EMBL" id="KAF6103910.1"/>
    </source>
</evidence>
<organism evidence="2 3">
    <name type="scientific">Phyllostomus discolor</name>
    <name type="common">pale spear-nosed bat</name>
    <dbReference type="NCBI Taxonomy" id="89673"/>
    <lineage>
        <taxon>Eukaryota</taxon>
        <taxon>Metazoa</taxon>
        <taxon>Chordata</taxon>
        <taxon>Craniata</taxon>
        <taxon>Vertebrata</taxon>
        <taxon>Euteleostomi</taxon>
        <taxon>Mammalia</taxon>
        <taxon>Eutheria</taxon>
        <taxon>Laurasiatheria</taxon>
        <taxon>Chiroptera</taxon>
        <taxon>Yangochiroptera</taxon>
        <taxon>Phyllostomidae</taxon>
        <taxon>Phyllostominae</taxon>
        <taxon>Phyllostomus</taxon>
    </lineage>
</organism>
<dbReference type="SUPFAM" id="SSF48403">
    <property type="entry name" value="Ankyrin repeat"/>
    <property type="match status" value="1"/>
</dbReference>
<feature type="repeat" description="ANK" evidence="1">
    <location>
        <begin position="137"/>
        <end position="169"/>
    </location>
</feature>
<dbReference type="Pfam" id="PF00023">
    <property type="entry name" value="Ank"/>
    <property type="match status" value="2"/>
</dbReference>
<gene>
    <name evidence="2" type="ORF">HJG60_007243</name>
</gene>
<dbReference type="SMART" id="SM00248">
    <property type="entry name" value="ANK"/>
    <property type="match status" value="4"/>
</dbReference>
<dbReference type="PROSITE" id="PS50088">
    <property type="entry name" value="ANK_REPEAT"/>
    <property type="match status" value="4"/>
</dbReference>
<dbReference type="GO" id="GO:0030165">
    <property type="term" value="F:PDZ domain binding"/>
    <property type="evidence" value="ECO:0007669"/>
    <property type="project" value="TreeGrafter"/>
</dbReference>
<dbReference type="Gene3D" id="1.25.40.20">
    <property type="entry name" value="Ankyrin repeat-containing domain"/>
    <property type="match status" value="2"/>
</dbReference>
<keyword evidence="2" id="KW-0808">Transferase</keyword>
<dbReference type="AlphaFoldDB" id="A0A834A6U2"/>
<dbReference type="GO" id="GO:0016301">
    <property type="term" value="F:kinase activity"/>
    <property type="evidence" value="ECO:0007669"/>
    <property type="project" value="UniProtKB-KW"/>
</dbReference>
<reference evidence="2 3" key="1">
    <citation type="journal article" date="2020" name="Nature">
        <title>Six reference-quality genomes reveal evolution of bat adaptations.</title>
        <authorList>
            <person name="Jebb D."/>
            <person name="Huang Z."/>
            <person name="Pippel M."/>
            <person name="Hughes G.M."/>
            <person name="Lavrichenko K."/>
            <person name="Devanna P."/>
            <person name="Winkler S."/>
            <person name="Jermiin L.S."/>
            <person name="Skirmuntt E.C."/>
            <person name="Katzourakis A."/>
            <person name="Burkitt-Gray L."/>
            <person name="Ray D.A."/>
            <person name="Sullivan K.A.M."/>
            <person name="Roscito J.G."/>
            <person name="Kirilenko B.M."/>
            <person name="Davalos L.M."/>
            <person name="Corthals A.P."/>
            <person name="Power M.L."/>
            <person name="Jones G."/>
            <person name="Ransome R.D."/>
            <person name="Dechmann D.K.N."/>
            <person name="Locatelli A.G."/>
            <person name="Puechmaille S.J."/>
            <person name="Fedrigo O."/>
            <person name="Jarvis E.D."/>
            <person name="Hiller M."/>
            <person name="Vernes S.C."/>
            <person name="Myers E.W."/>
            <person name="Teeling E.C."/>
        </authorList>
    </citation>
    <scope>NUCLEOTIDE SEQUENCE [LARGE SCALE GENOMIC DNA]</scope>
    <source>
        <strain evidence="2">Bat1K_MPI-CBG_1</strain>
    </source>
</reference>
<dbReference type="PANTHER" id="PTHR24116:SF0">
    <property type="entry name" value="KINASE D-INTERACTING SUBSTRATE OF 220 KDA"/>
    <property type="match status" value="1"/>
</dbReference>
<sequence length="317" mass="35143">MSVLISQSVINYVEEENIPALKALLEKCKDVDERNECGQTPLMIAAEQGSLEIVKELVKNGANCNLEDLDNWTALISASKEGHVHVVEELLRCGADVEHRDMGGWTALMWACYKGRTEVVELLLSHGANPSVTGLQHSVYPIIWAAGRGHADIVRLLLQNGAKVNCSDKVGPDGAPRCALGHVFAYISRGCQDVPSSDAYQDTLYGYTPHRRSLPLLSCHGHHPQEDRRGTRRLHCLDFSLQLFFLTLVPSAFRVIARMIFLKFELSLSYAQRPGDTKPRMPCEGGPCLPSCPFSRPLHPTRPCEPYLTRAACWNVA</sequence>